<accession>A0A8S4FWE5</accession>
<gene>
    <name evidence="2" type="ORF">PLXY2_LOCUS11464</name>
</gene>
<evidence type="ECO:0000256" key="1">
    <source>
        <dbReference type="SAM" id="MobiDB-lite"/>
    </source>
</evidence>
<dbReference type="Proteomes" id="UP000653454">
    <property type="component" value="Unassembled WGS sequence"/>
</dbReference>
<sequence length="626" mass="70132">MQFNCPFIPNPYLNVAPQQFGQQYIQPCIPSYTIPPQDIPGRGEVLSVQYPDGSTQFYFVPARAQSGCASCGPWRPPAAYRVDRVSTPIPATLFHQHYPFPVPFFERGNTIPEFTIQPPAPPHKVQFHNDAWTSTTDLHYFFPNLRGRPWIPKVDAQVDTPREQNDTTKVPENNRPPCLCRPKKRRSEAIQTKPYLRDASVDGIKTRSKSKSVNITAPEPMSEDGQTSSEPDKKRENNRRRRKIIYRSPTRRPSKDTRKRKRRSRKYLRSGSSNGNSSDSESYECPCSSGSECDPECQGVPKKRKPDSKSTKKPEVPQTDTSCKLDPNSCYEQGKKWTWHDSRRGVPEQNALKILDGEEKVKEHNAMAIDDKEMAEIQELNPKAVMVDSETTPIIEQKAKETIENKTDSESRKICTCPGAKSKMLSFRPRKLNNATITIDVETNLKPKNDSVKGQNNEENKCPSNQRCLDQNKDSKSKNSHQITAASNSKKLPLGIGKINIEIANGSGTKIATQSVQQTDALYSHSMQGVDLPVPSCLSKPSMDQPGPSNVQKPCFQHYQDTEALRDDVKKPGKDASSGGLCGALPWVLLEKLESVTSSVDKFLDMMQCACDKQNDGHPLPTNGIF</sequence>
<comment type="caution">
    <text evidence="2">The sequence shown here is derived from an EMBL/GenBank/DDBJ whole genome shotgun (WGS) entry which is preliminary data.</text>
</comment>
<evidence type="ECO:0000313" key="2">
    <source>
        <dbReference type="EMBL" id="CAG9133153.1"/>
    </source>
</evidence>
<protein>
    <submittedName>
        <fullName evidence="2">(diamondback moth) hypothetical protein</fullName>
    </submittedName>
</protein>
<dbReference type="EMBL" id="CAJHNJ030000058">
    <property type="protein sequence ID" value="CAG9133153.1"/>
    <property type="molecule type" value="Genomic_DNA"/>
</dbReference>
<dbReference type="AlphaFoldDB" id="A0A8S4FWE5"/>
<feature type="compositionally biased region" description="Basic residues" evidence="1">
    <location>
        <begin position="236"/>
        <end position="268"/>
    </location>
</feature>
<keyword evidence="3" id="KW-1185">Reference proteome</keyword>
<proteinExistence type="predicted"/>
<feature type="region of interest" description="Disordered" evidence="1">
    <location>
        <begin position="446"/>
        <end position="487"/>
    </location>
</feature>
<name>A0A8S4FWE5_PLUXY</name>
<organism evidence="2 3">
    <name type="scientific">Plutella xylostella</name>
    <name type="common">Diamondback moth</name>
    <name type="synonym">Plutella maculipennis</name>
    <dbReference type="NCBI Taxonomy" id="51655"/>
    <lineage>
        <taxon>Eukaryota</taxon>
        <taxon>Metazoa</taxon>
        <taxon>Ecdysozoa</taxon>
        <taxon>Arthropoda</taxon>
        <taxon>Hexapoda</taxon>
        <taxon>Insecta</taxon>
        <taxon>Pterygota</taxon>
        <taxon>Neoptera</taxon>
        <taxon>Endopterygota</taxon>
        <taxon>Lepidoptera</taxon>
        <taxon>Glossata</taxon>
        <taxon>Ditrysia</taxon>
        <taxon>Yponomeutoidea</taxon>
        <taxon>Plutellidae</taxon>
        <taxon>Plutella</taxon>
    </lineage>
</organism>
<feature type="compositionally biased region" description="Low complexity" evidence="1">
    <location>
        <begin position="269"/>
        <end position="280"/>
    </location>
</feature>
<reference evidence="2" key="1">
    <citation type="submission" date="2020-11" db="EMBL/GenBank/DDBJ databases">
        <authorList>
            <person name="Whiteford S."/>
        </authorList>
    </citation>
    <scope>NUCLEOTIDE SEQUENCE</scope>
</reference>
<feature type="compositionally biased region" description="Basic and acidic residues" evidence="1">
    <location>
        <begin position="446"/>
        <end position="461"/>
    </location>
</feature>
<feature type="region of interest" description="Disordered" evidence="1">
    <location>
        <begin position="155"/>
        <end position="329"/>
    </location>
</feature>
<evidence type="ECO:0000313" key="3">
    <source>
        <dbReference type="Proteomes" id="UP000653454"/>
    </source>
</evidence>